<keyword evidence="2" id="KW-1185">Reference proteome</keyword>
<proteinExistence type="predicted"/>
<accession>A0ACD4DI51</accession>
<organism evidence="1 2">
    <name type="scientific">Rhodococcus sacchari</name>
    <dbReference type="NCBI Taxonomy" id="2962047"/>
    <lineage>
        <taxon>Bacteria</taxon>
        <taxon>Bacillati</taxon>
        <taxon>Actinomycetota</taxon>
        <taxon>Actinomycetes</taxon>
        <taxon>Mycobacteriales</taxon>
        <taxon>Nocardiaceae</taxon>
        <taxon>Rhodococcus</taxon>
    </lineage>
</organism>
<name>A0ACD4DI51_9NOCA</name>
<evidence type="ECO:0000313" key="1">
    <source>
        <dbReference type="EMBL" id="UYP19687.1"/>
    </source>
</evidence>
<gene>
    <name evidence="1" type="ORF">OED52_03750</name>
</gene>
<protein>
    <submittedName>
        <fullName evidence="1">Uncharacterized protein</fullName>
    </submittedName>
</protein>
<dbReference type="EMBL" id="CP107551">
    <property type="protein sequence ID" value="UYP19687.1"/>
    <property type="molecule type" value="Genomic_DNA"/>
</dbReference>
<sequence>MDIEIGTLEVLYEKISELSERETGTDAYRLGYRAALARARVFVLDERAGAMRQPA</sequence>
<evidence type="ECO:0000313" key="2">
    <source>
        <dbReference type="Proteomes" id="UP001156484"/>
    </source>
</evidence>
<dbReference type="Proteomes" id="UP001156484">
    <property type="component" value="Chromosome"/>
</dbReference>
<reference evidence="1" key="1">
    <citation type="submission" date="2022-10" db="EMBL/GenBank/DDBJ databases">
        <title>Rhodococcus ferula Z13 complete genome.</title>
        <authorList>
            <person name="Long X."/>
            <person name="Zang M."/>
        </authorList>
    </citation>
    <scope>NUCLEOTIDE SEQUENCE</scope>
    <source>
        <strain evidence="1">Z13</strain>
    </source>
</reference>